<keyword evidence="12" id="KW-0449">Lipoprotein</keyword>
<proteinExistence type="predicted"/>
<dbReference type="InterPro" id="IPR003374">
    <property type="entry name" value="ApbE-like_sf"/>
</dbReference>
<sequence>MRRRRFLALAAAFACTPRGARAGTWQGRALGAEVSVTLHGPRAEVDAALAEVPALLDRIERTFSLYDPNSELSRLNRTGRLPSPSPWMRALVAEADAAHRLTGGLFDPTVQPLWRALAERGDAAAARRHVGWQRVRRADCIRLEAGQALTFNGIAQGFATDTVRDRLAERGFTRALIDIGEQAALGGPWRLGLVDPDGGPLGQRTLHGGAIATSSPGALRLRPGDRDGDDGHILAPDGRAPLWSTLSVEASRATRADALSTAAVFLDRAALARLRTRARLARITAVDAAGDLSTL</sequence>
<gene>
    <name evidence="12" type="primary">apbE</name>
    <name evidence="12" type="ORF">ROJ8625_00531</name>
</gene>
<evidence type="ECO:0000256" key="7">
    <source>
        <dbReference type="ARBA" id="ARBA00022827"/>
    </source>
</evidence>
<dbReference type="SUPFAM" id="SSF143631">
    <property type="entry name" value="ApbE-like"/>
    <property type="match status" value="1"/>
</dbReference>
<comment type="catalytic activity">
    <reaction evidence="10">
        <text>L-threonyl-[protein] + FAD = FMN-L-threonyl-[protein] + AMP + H(+)</text>
        <dbReference type="Rhea" id="RHEA:36847"/>
        <dbReference type="Rhea" id="RHEA-COMP:11060"/>
        <dbReference type="Rhea" id="RHEA-COMP:11061"/>
        <dbReference type="ChEBI" id="CHEBI:15378"/>
        <dbReference type="ChEBI" id="CHEBI:30013"/>
        <dbReference type="ChEBI" id="CHEBI:57692"/>
        <dbReference type="ChEBI" id="CHEBI:74257"/>
        <dbReference type="ChEBI" id="CHEBI:456215"/>
        <dbReference type="EC" id="2.7.1.180"/>
    </reaction>
</comment>
<evidence type="ECO:0000256" key="8">
    <source>
        <dbReference type="ARBA" id="ARBA00022842"/>
    </source>
</evidence>
<evidence type="ECO:0000256" key="2">
    <source>
        <dbReference type="ARBA" id="ARBA00011955"/>
    </source>
</evidence>
<keyword evidence="7" id="KW-0274">FAD</keyword>
<evidence type="ECO:0000256" key="5">
    <source>
        <dbReference type="ARBA" id="ARBA00022679"/>
    </source>
</evidence>
<dbReference type="Pfam" id="PF02424">
    <property type="entry name" value="ApbE"/>
    <property type="match status" value="1"/>
</dbReference>
<dbReference type="Gene3D" id="3.10.520.10">
    <property type="entry name" value="ApbE-like domains"/>
    <property type="match status" value="1"/>
</dbReference>
<keyword evidence="8" id="KW-0460">Magnesium</keyword>
<dbReference type="PANTHER" id="PTHR30040">
    <property type="entry name" value="THIAMINE BIOSYNTHESIS LIPOPROTEIN APBE"/>
    <property type="match status" value="1"/>
</dbReference>
<accession>A0A1X6YC41</accession>
<reference evidence="12 13" key="1">
    <citation type="submission" date="2017-03" db="EMBL/GenBank/DDBJ databases">
        <authorList>
            <person name="Afonso C.L."/>
            <person name="Miller P.J."/>
            <person name="Scott M.A."/>
            <person name="Spackman E."/>
            <person name="Goraichik I."/>
            <person name="Dimitrov K.M."/>
            <person name="Suarez D.L."/>
            <person name="Swayne D.E."/>
        </authorList>
    </citation>
    <scope>NUCLEOTIDE SEQUENCE [LARGE SCALE GENOMIC DNA]</scope>
    <source>
        <strain evidence="12 13">CECT 8625</strain>
    </source>
</reference>
<keyword evidence="5" id="KW-0808">Transferase</keyword>
<feature type="chain" id="PRO_5039919917" description="FAD:protein FMN transferase" evidence="11">
    <location>
        <begin position="23"/>
        <end position="295"/>
    </location>
</feature>
<keyword evidence="4" id="KW-0285">Flavoprotein</keyword>
<evidence type="ECO:0000256" key="11">
    <source>
        <dbReference type="SAM" id="SignalP"/>
    </source>
</evidence>
<dbReference type="InterPro" id="IPR024932">
    <property type="entry name" value="ApbE"/>
</dbReference>
<organism evidence="12 13">
    <name type="scientific">Roseivivax jejudonensis</name>
    <dbReference type="NCBI Taxonomy" id="1529041"/>
    <lineage>
        <taxon>Bacteria</taxon>
        <taxon>Pseudomonadati</taxon>
        <taxon>Pseudomonadota</taxon>
        <taxon>Alphaproteobacteria</taxon>
        <taxon>Rhodobacterales</taxon>
        <taxon>Roseobacteraceae</taxon>
        <taxon>Roseivivax</taxon>
    </lineage>
</organism>
<dbReference type="GO" id="GO:0046872">
    <property type="term" value="F:metal ion binding"/>
    <property type="evidence" value="ECO:0007669"/>
    <property type="project" value="UniProtKB-KW"/>
</dbReference>
<evidence type="ECO:0000256" key="1">
    <source>
        <dbReference type="ARBA" id="ARBA00001946"/>
    </source>
</evidence>
<dbReference type="EC" id="2.7.1.180" evidence="2"/>
<evidence type="ECO:0000313" key="12">
    <source>
        <dbReference type="EMBL" id="SLN16140.1"/>
    </source>
</evidence>
<keyword evidence="6" id="KW-0479">Metal-binding</keyword>
<dbReference type="AlphaFoldDB" id="A0A1X6YC41"/>
<evidence type="ECO:0000256" key="10">
    <source>
        <dbReference type="ARBA" id="ARBA00048540"/>
    </source>
</evidence>
<evidence type="ECO:0000313" key="13">
    <source>
        <dbReference type="Proteomes" id="UP000193570"/>
    </source>
</evidence>
<keyword evidence="11" id="KW-0732">Signal</keyword>
<protein>
    <recommendedName>
        <fullName evidence="3">FAD:protein FMN transferase</fullName>
        <ecNumber evidence="2">2.7.1.180</ecNumber>
    </recommendedName>
    <alternativeName>
        <fullName evidence="9">Flavin transferase</fullName>
    </alternativeName>
</protein>
<evidence type="ECO:0000256" key="4">
    <source>
        <dbReference type="ARBA" id="ARBA00022630"/>
    </source>
</evidence>
<evidence type="ECO:0000256" key="3">
    <source>
        <dbReference type="ARBA" id="ARBA00016337"/>
    </source>
</evidence>
<comment type="cofactor">
    <cofactor evidence="1">
        <name>Mg(2+)</name>
        <dbReference type="ChEBI" id="CHEBI:18420"/>
    </cofactor>
</comment>
<feature type="signal peptide" evidence="11">
    <location>
        <begin position="1"/>
        <end position="22"/>
    </location>
</feature>
<dbReference type="PANTHER" id="PTHR30040:SF2">
    <property type="entry name" value="FAD:PROTEIN FMN TRANSFERASE"/>
    <property type="match status" value="1"/>
</dbReference>
<dbReference type="RefSeq" id="WP_085790276.1">
    <property type="nucleotide sequence ID" value="NZ_FWFK01000001.1"/>
</dbReference>
<dbReference type="EMBL" id="FWFK01000001">
    <property type="protein sequence ID" value="SLN16140.1"/>
    <property type="molecule type" value="Genomic_DNA"/>
</dbReference>
<name>A0A1X6YC41_9RHOB</name>
<evidence type="ECO:0000256" key="9">
    <source>
        <dbReference type="ARBA" id="ARBA00031306"/>
    </source>
</evidence>
<dbReference type="GO" id="GO:0016740">
    <property type="term" value="F:transferase activity"/>
    <property type="evidence" value="ECO:0007669"/>
    <property type="project" value="UniProtKB-KW"/>
</dbReference>
<keyword evidence="13" id="KW-1185">Reference proteome</keyword>
<evidence type="ECO:0000256" key="6">
    <source>
        <dbReference type="ARBA" id="ARBA00022723"/>
    </source>
</evidence>
<dbReference type="Proteomes" id="UP000193570">
    <property type="component" value="Unassembled WGS sequence"/>
</dbReference>
<dbReference type="OrthoDB" id="9778595at2"/>